<organism evidence="1 2">
    <name type="scientific">Kribbella pratensis</name>
    <dbReference type="NCBI Taxonomy" id="2512112"/>
    <lineage>
        <taxon>Bacteria</taxon>
        <taxon>Bacillati</taxon>
        <taxon>Actinomycetota</taxon>
        <taxon>Actinomycetes</taxon>
        <taxon>Propionibacteriales</taxon>
        <taxon>Kribbellaceae</taxon>
        <taxon>Kribbella</taxon>
    </lineage>
</organism>
<dbReference type="EMBL" id="SODP01000001">
    <property type="protein sequence ID" value="TDW77131.1"/>
    <property type="molecule type" value="Genomic_DNA"/>
</dbReference>
<dbReference type="InterPro" id="IPR011989">
    <property type="entry name" value="ARM-like"/>
</dbReference>
<proteinExistence type="predicted"/>
<dbReference type="Proteomes" id="UP000295146">
    <property type="component" value="Unassembled WGS sequence"/>
</dbReference>
<dbReference type="SUPFAM" id="SSF48371">
    <property type="entry name" value="ARM repeat"/>
    <property type="match status" value="1"/>
</dbReference>
<evidence type="ECO:0000313" key="1">
    <source>
        <dbReference type="EMBL" id="TDW77131.1"/>
    </source>
</evidence>
<dbReference type="Pfam" id="PF13646">
    <property type="entry name" value="HEAT_2"/>
    <property type="match status" value="1"/>
</dbReference>
<reference evidence="1 2" key="1">
    <citation type="submission" date="2019-03" db="EMBL/GenBank/DDBJ databases">
        <title>Genomic Encyclopedia of Type Strains, Phase III (KMG-III): the genomes of soil and plant-associated and newly described type strains.</title>
        <authorList>
            <person name="Whitman W."/>
        </authorList>
    </citation>
    <scope>NUCLEOTIDE SEQUENCE [LARGE SCALE GENOMIC DNA]</scope>
    <source>
        <strain evidence="1 2">VKM Ac-2573</strain>
    </source>
</reference>
<name>A0A4R8CM39_9ACTN</name>
<protein>
    <submittedName>
        <fullName evidence="1">HEAT repeat protein</fullName>
    </submittedName>
</protein>
<dbReference type="AlphaFoldDB" id="A0A4R8CM39"/>
<keyword evidence="2" id="KW-1185">Reference proteome</keyword>
<comment type="caution">
    <text evidence="1">The sequence shown here is derived from an EMBL/GenBank/DDBJ whole genome shotgun (WGS) entry which is preliminary data.</text>
</comment>
<evidence type="ECO:0000313" key="2">
    <source>
        <dbReference type="Proteomes" id="UP000295146"/>
    </source>
</evidence>
<sequence length="184" mass="19517">MTGYDQLLAAVLTPFGEPAARRERERALTVLLRDHHDRAEADLTAAVRANPTGLQVPAVLELLPFFSSPEVVAVLESLMNGDDPEIAAHAGIALGRVTDPTARSAIERSLASTSAQTTAAAADAAATTTDPTYCAALRNRLTDESPVVRFHVVHALLTLDCLSAEDRAELAQTEHDPDVTSLLA</sequence>
<gene>
    <name evidence="1" type="ORF">EV653_2295</name>
</gene>
<dbReference type="RefSeq" id="WP_134101232.1">
    <property type="nucleotide sequence ID" value="NZ_SODP01000001.1"/>
</dbReference>
<dbReference type="Gene3D" id="1.25.10.10">
    <property type="entry name" value="Leucine-rich Repeat Variant"/>
    <property type="match status" value="1"/>
</dbReference>
<accession>A0A4R8CM39</accession>
<dbReference type="InterPro" id="IPR016024">
    <property type="entry name" value="ARM-type_fold"/>
</dbReference>